<evidence type="ECO:0000256" key="1">
    <source>
        <dbReference type="SAM" id="Coils"/>
    </source>
</evidence>
<name>A0AAV7QKX1_PLEWA</name>
<reference evidence="2" key="1">
    <citation type="journal article" date="2022" name="bioRxiv">
        <title>Sequencing and chromosome-scale assembly of the giantPleurodeles waltlgenome.</title>
        <authorList>
            <person name="Brown T."/>
            <person name="Elewa A."/>
            <person name="Iarovenko S."/>
            <person name="Subramanian E."/>
            <person name="Araus A.J."/>
            <person name="Petzold A."/>
            <person name="Susuki M."/>
            <person name="Suzuki K.-i.T."/>
            <person name="Hayashi T."/>
            <person name="Toyoda A."/>
            <person name="Oliveira C."/>
            <person name="Osipova E."/>
            <person name="Leigh N.D."/>
            <person name="Simon A."/>
            <person name="Yun M.H."/>
        </authorList>
    </citation>
    <scope>NUCLEOTIDE SEQUENCE</scope>
    <source>
        <strain evidence="2">20211129_DDA</strain>
        <tissue evidence="2">Liver</tissue>
    </source>
</reference>
<proteinExistence type="predicted"/>
<evidence type="ECO:0000313" key="3">
    <source>
        <dbReference type="Proteomes" id="UP001066276"/>
    </source>
</evidence>
<keyword evidence="3" id="KW-1185">Reference proteome</keyword>
<dbReference type="Proteomes" id="UP001066276">
    <property type="component" value="Chromosome 6"/>
</dbReference>
<accession>A0AAV7QKX1</accession>
<gene>
    <name evidence="2" type="ORF">NDU88_007527</name>
</gene>
<comment type="caution">
    <text evidence="2">The sequence shown here is derived from an EMBL/GenBank/DDBJ whole genome shotgun (WGS) entry which is preliminary data.</text>
</comment>
<dbReference type="AlphaFoldDB" id="A0AAV7QKX1"/>
<keyword evidence="1" id="KW-0175">Coiled coil</keyword>
<protein>
    <submittedName>
        <fullName evidence="2">Uncharacterized protein</fullName>
    </submittedName>
</protein>
<organism evidence="2 3">
    <name type="scientific">Pleurodeles waltl</name>
    <name type="common">Iberian ribbed newt</name>
    <dbReference type="NCBI Taxonomy" id="8319"/>
    <lineage>
        <taxon>Eukaryota</taxon>
        <taxon>Metazoa</taxon>
        <taxon>Chordata</taxon>
        <taxon>Craniata</taxon>
        <taxon>Vertebrata</taxon>
        <taxon>Euteleostomi</taxon>
        <taxon>Amphibia</taxon>
        <taxon>Batrachia</taxon>
        <taxon>Caudata</taxon>
        <taxon>Salamandroidea</taxon>
        <taxon>Salamandridae</taxon>
        <taxon>Pleurodelinae</taxon>
        <taxon>Pleurodeles</taxon>
    </lineage>
</organism>
<evidence type="ECO:0000313" key="2">
    <source>
        <dbReference type="EMBL" id="KAJ1141192.1"/>
    </source>
</evidence>
<feature type="non-terminal residue" evidence="2">
    <location>
        <position position="64"/>
    </location>
</feature>
<dbReference type="EMBL" id="JANPWB010000010">
    <property type="protein sequence ID" value="KAJ1141192.1"/>
    <property type="molecule type" value="Genomic_DNA"/>
</dbReference>
<sequence length="64" mass="7407">SFGNNTNNKQVDKHEARLDMLENRVSDTYNLLVDAKEHLLRMDKVLELIKAKNEELEAHSRSNA</sequence>
<feature type="non-terminal residue" evidence="2">
    <location>
        <position position="1"/>
    </location>
</feature>
<feature type="coiled-coil region" evidence="1">
    <location>
        <begin position="4"/>
        <end position="31"/>
    </location>
</feature>